<name>A0A5C6BS55_9PLAN</name>
<accession>A0A5C6BS55</accession>
<sequence>MVSFLYLNKLVVTSASAFGQVLNFKQKFRLTQGIPRIAGFSILKRQIAKSVDLRRTNSIASEPPHIDALWLVRHAMQHFSPLLPGIACVREPRLACRVPLSDSKVLFESQTVCDSARNSIPRCFPSRSDLLNTGFAARRRWRLMATRMEAENFIQRRKSFHSLLCRVLH</sequence>
<keyword evidence="2" id="KW-1185">Reference proteome</keyword>
<organism evidence="1 2">
    <name type="scientific">Symmachiella macrocystis</name>
    <dbReference type="NCBI Taxonomy" id="2527985"/>
    <lineage>
        <taxon>Bacteria</taxon>
        <taxon>Pseudomonadati</taxon>
        <taxon>Planctomycetota</taxon>
        <taxon>Planctomycetia</taxon>
        <taxon>Planctomycetales</taxon>
        <taxon>Planctomycetaceae</taxon>
        <taxon>Symmachiella</taxon>
    </lineage>
</organism>
<protein>
    <submittedName>
        <fullName evidence="1">Uncharacterized protein</fullName>
    </submittedName>
</protein>
<comment type="caution">
    <text evidence="1">The sequence shown here is derived from an EMBL/GenBank/DDBJ whole genome shotgun (WGS) entry which is preliminary data.</text>
</comment>
<evidence type="ECO:0000313" key="2">
    <source>
        <dbReference type="Proteomes" id="UP000320735"/>
    </source>
</evidence>
<dbReference type="EMBL" id="SJPP01000001">
    <property type="protein sequence ID" value="TWU14271.1"/>
    <property type="molecule type" value="Genomic_DNA"/>
</dbReference>
<evidence type="ECO:0000313" key="1">
    <source>
        <dbReference type="EMBL" id="TWU14271.1"/>
    </source>
</evidence>
<gene>
    <name evidence="1" type="ORF">CA54_31140</name>
</gene>
<dbReference type="AlphaFoldDB" id="A0A5C6BS55"/>
<reference evidence="1 2" key="1">
    <citation type="submission" date="2019-02" db="EMBL/GenBank/DDBJ databases">
        <title>Deep-cultivation of Planctomycetes and their phenomic and genomic characterization uncovers novel biology.</title>
        <authorList>
            <person name="Wiegand S."/>
            <person name="Jogler M."/>
            <person name="Boedeker C."/>
            <person name="Pinto D."/>
            <person name="Vollmers J."/>
            <person name="Rivas-Marin E."/>
            <person name="Kohn T."/>
            <person name="Peeters S.H."/>
            <person name="Heuer A."/>
            <person name="Rast P."/>
            <person name="Oberbeckmann S."/>
            <person name="Bunk B."/>
            <person name="Jeske O."/>
            <person name="Meyerdierks A."/>
            <person name="Storesund J.E."/>
            <person name="Kallscheuer N."/>
            <person name="Luecker S."/>
            <person name="Lage O.M."/>
            <person name="Pohl T."/>
            <person name="Merkel B.J."/>
            <person name="Hornburger P."/>
            <person name="Mueller R.-W."/>
            <person name="Bruemmer F."/>
            <person name="Labrenz M."/>
            <person name="Spormann A.M."/>
            <person name="Op Den Camp H."/>
            <person name="Overmann J."/>
            <person name="Amann R."/>
            <person name="Jetten M.S.M."/>
            <person name="Mascher T."/>
            <person name="Medema M.H."/>
            <person name="Devos D.P."/>
            <person name="Kaster A.-K."/>
            <person name="Ovreas L."/>
            <person name="Rohde M."/>
            <person name="Galperin M.Y."/>
            <person name="Jogler C."/>
        </authorList>
    </citation>
    <scope>NUCLEOTIDE SEQUENCE [LARGE SCALE GENOMIC DNA]</scope>
    <source>
        <strain evidence="1 2">CA54</strain>
    </source>
</reference>
<dbReference type="Proteomes" id="UP000320735">
    <property type="component" value="Unassembled WGS sequence"/>
</dbReference>
<proteinExistence type="predicted"/>